<dbReference type="PANTHER" id="PTHR20857:SF15">
    <property type="entry name" value="THIAMINE-PHOSPHATE SYNTHASE"/>
    <property type="match status" value="1"/>
</dbReference>
<evidence type="ECO:0000256" key="4">
    <source>
        <dbReference type="ARBA" id="ARBA00022842"/>
    </source>
</evidence>
<keyword evidence="5 9" id="KW-0784">Thiamine biosynthesis</keyword>
<dbReference type="InterPro" id="IPR036206">
    <property type="entry name" value="ThiamineP_synth_sf"/>
</dbReference>
<keyword evidence="3 9" id="KW-0479">Metal-binding</keyword>
<feature type="binding site" evidence="9">
    <location>
        <position position="167"/>
    </location>
    <ligand>
        <name>4-amino-2-methyl-5-(diphosphooxymethyl)pyrimidine</name>
        <dbReference type="ChEBI" id="CHEBI:57841"/>
    </ligand>
</feature>
<feature type="binding site" evidence="9">
    <location>
        <begin position="66"/>
        <end position="70"/>
    </location>
    <ligand>
        <name>4-amino-2-methyl-5-(diphosphooxymethyl)pyrimidine</name>
        <dbReference type="ChEBI" id="CHEBI:57841"/>
    </ligand>
</feature>
<feature type="binding site" evidence="9">
    <location>
        <position position="198"/>
    </location>
    <ligand>
        <name>2-[(2R,5Z)-2-carboxy-4-methylthiazol-5(2H)-ylidene]ethyl phosphate</name>
        <dbReference type="ChEBI" id="CHEBI:62899"/>
    </ligand>
</feature>
<dbReference type="InterPro" id="IPR022998">
    <property type="entry name" value="ThiamineP_synth_TenI"/>
</dbReference>
<dbReference type="Gene3D" id="3.20.20.70">
    <property type="entry name" value="Aldolase class I"/>
    <property type="match status" value="1"/>
</dbReference>
<dbReference type="HAMAP" id="MF_00097">
    <property type="entry name" value="TMP_synthase"/>
    <property type="match status" value="1"/>
</dbReference>
<dbReference type="GO" id="GO:0004789">
    <property type="term" value="F:thiamine-phosphate diphosphorylase activity"/>
    <property type="evidence" value="ECO:0007669"/>
    <property type="project" value="UniProtKB-UniRule"/>
</dbReference>
<evidence type="ECO:0000256" key="5">
    <source>
        <dbReference type="ARBA" id="ARBA00022977"/>
    </source>
</evidence>
<keyword evidence="2 9" id="KW-0808">Transferase</keyword>
<dbReference type="InterPro" id="IPR034291">
    <property type="entry name" value="TMP_synthase"/>
</dbReference>
<evidence type="ECO:0000256" key="12">
    <source>
        <dbReference type="SAM" id="MobiDB-lite"/>
    </source>
</evidence>
<evidence type="ECO:0000256" key="2">
    <source>
        <dbReference type="ARBA" id="ARBA00022679"/>
    </source>
</evidence>
<evidence type="ECO:0000256" key="3">
    <source>
        <dbReference type="ARBA" id="ARBA00022723"/>
    </source>
</evidence>
<dbReference type="PANTHER" id="PTHR20857">
    <property type="entry name" value="THIAMINE-PHOSPHATE PYROPHOSPHORYLASE"/>
    <property type="match status" value="1"/>
</dbReference>
<feature type="binding site" evidence="9">
    <location>
        <position position="118"/>
    </location>
    <ligand>
        <name>Mg(2+)</name>
        <dbReference type="ChEBI" id="CHEBI:18420"/>
    </ligand>
</feature>
<dbReference type="NCBIfam" id="TIGR00693">
    <property type="entry name" value="thiE"/>
    <property type="match status" value="1"/>
</dbReference>
<reference evidence="14" key="1">
    <citation type="journal article" date="2020" name="mSystems">
        <title>Genome- and Community-Level Interaction Insights into Carbon Utilization and Element Cycling Functions of Hydrothermarchaeota in Hydrothermal Sediment.</title>
        <authorList>
            <person name="Zhou Z."/>
            <person name="Liu Y."/>
            <person name="Xu W."/>
            <person name="Pan J."/>
            <person name="Luo Z.H."/>
            <person name="Li M."/>
        </authorList>
    </citation>
    <scope>NUCLEOTIDE SEQUENCE [LARGE SCALE GENOMIC DNA]</scope>
    <source>
        <strain evidence="14">HyVt-489</strain>
    </source>
</reference>
<evidence type="ECO:0000256" key="8">
    <source>
        <dbReference type="ARBA" id="ARBA00047883"/>
    </source>
</evidence>
<gene>
    <name evidence="9 14" type="primary">thiE</name>
    <name evidence="14" type="ORF">ENJ46_06045</name>
</gene>
<dbReference type="Proteomes" id="UP000886042">
    <property type="component" value="Unassembled WGS sequence"/>
</dbReference>
<proteinExistence type="inferred from homology"/>
<keyword evidence="4 9" id="KW-0460">Magnesium</keyword>
<comment type="caution">
    <text evidence="14">The sequence shown here is derived from an EMBL/GenBank/DDBJ whole genome shotgun (WGS) entry which is preliminary data.</text>
</comment>
<comment type="catalytic activity">
    <reaction evidence="7 9 10">
        <text>2-(2-carboxy-4-methylthiazol-5-yl)ethyl phosphate + 4-amino-2-methyl-5-(diphosphooxymethyl)pyrimidine + 2 H(+) = thiamine phosphate + CO2 + diphosphate</text>
        <dbReference type="Rhea" id="RHEA:47848"/>
        <dbReference type="ChEBI" id="CHEBI:15378"/>
        <dbReference type="ChEBI" id="CHEBI:16526"/>
        <dbReference type="ChEBI" id="CHEBI:33019"/>
        <dbReference type="ChEBI" id="CHEBI:37575"/>
        <dbReference type="ChEBI" id="CHEBI:57841"/>
        <dbReference type="ChEBI" id="CHEBI:62890"/>
        <dbReference type="EC" id="2.5.1.3"/>
    </reaction>
</comment>
<name>A0A7C3FYR9_9PROT</name>
<comment type="cofactor">
    <cofactor evidence="9">
        <name>Mg(2+)</name>
        <dbReference type="ChEBI" id="CHEBI:18420"/>
    </cofactor>
    <text evidence="9">Binds 1 Mg(2+) ion per subunit.</text>
</comment>
<dbReference type="InterPro" id="IPR013785">
    <property type="entry name" value="Aldolase_TIM"/>
</dbReference>
<dbReference type="GO" id="GO:0009228">
    <property type="term" value="P:thiamine biosynthetic process"/>
    <property type="evidence" value="ECO:0007669"/>
    <property type="project" value="UniProtKB-KW"/>
</dbReference>
<feature type="binding site" evidence="9">
    <location>
        <position position="98"/>
    </location>
    <ligand>
        <name>4-amino-2-methyl-5-(diphosphooxymethyl)pyrimidine</name>
        <dbReference type="ChEBI" id="CHEBI:57841"/>
    </ligand>
</feature>
<feature type="domain" description="Thiamine phosphate synthase/TenI" evidence="13">
    <location>
        <begin position="31"/>
        <end position="221"/>
    </location>
</feature>
<dbReference type="Pfam" id="PF02581">
    <property type="entry name" value="TMP-TENI"/>
    <property type="match status" value="1"/>
</dbReference>
<dbReference type="GO" id="GO:0009229">
    <property type="term" value="P:thiamine diphosphate biosynthetic process"/>
    <property type="evidence" value="ECO:0007669"/>
    <property type="project" value="UniProtKB-UniRule"/>
</dbReference>
<dbReference type="GO" id="GO:0005737">
    <property type="term" value="C:cytoplasm"/>
    <property type="evidence" value="ECO:0007669"/>
    <property type="project" value="TreeGrafter"/>
</dbReference>
<protein>
    <recommendedName>
        <fullName evidence="9">Thiamine-phosphate synthase</fullName>
        <shortName evidence="9">TP synthase</shortName>
        <shortName evidence="9">TPS</shortName>
        <ecNumber evidence="9">2.5.1.3</ecNumber>
    </recommendedName>
    <alternativeName>
        <fullName evidence="9">Thiamine-phosphate pyrophosphorylase</fullName>
        <shortName evidence="9">TMP pyrophosphorylase</shortName>
        <shortName evidence="9">TMP-PPase</shortName>
    </alternativeName>
</protein>
<evidence type="ECO:0000256" key="10">
    <source>
        <dbReference type="RuleBase" id="RU003826"/>
    </source>
</evidence>
<dbReference type="EMBL" id="DRMN01000392">
    <property type="protein sequence ID" value="HFB55469.1"/>
    <property type="molecule type" value="Genomic_DNA"/>
</dbReference>
<comment type="caution">
    <text evidence="9">Lacks conserved residue(s) required for the propagation of feature annotation.</text>
</comment>
<comment type="function">
    <text evidence="9">Condenses 4-methyl-5-(beta-hydroxyethyl)thiazole monophosphate (THZ-P) and 2-methyl-4-amino-5-hydroxymethyl pyrimidine pyrophosphate (HMP-PP) to form thiamine monophosphate (TMP).</text>
</comment>
<feature type="region of interest" description="Disordered" evidence="12">
    <location>
        <begin position="1"/>
        <end position="20"/>
    </location>
</feature>
<comment type="catalytic activity">
    <reaction evidence="8 9 10">
        <text>2-[(2R,5Z)-2-carboxy-4-methylthiazol-5(2H)-ylidene]ethyl phosphate + 4-amino-2-methyl-5-(diphosphooxymethyl)pyrimidine + 2 H(+) = thiamine phosphate + CO2 + diphosphate</text>
        <dbReference type="Rhea" id="RHEA:47844"/>
        <dbReference type="ChEBI" id="CHEBI:15378"/>
        <dbReference type="ChEBI" id="CHEBI:16526"/>
        <dbReference type="ChEBI" id="CHEBI:33019"/>
        <dbReference type="ChEBI" id="CHEBI:37575"/>
        <dbReference type="ChEBI" id="CHEBI:57841"/>
        <dbReference type="ChEBI" id="CHEBI:62899"/>
        <dbReference type="EC" id="2.5.1.3"/>
    </reaction>
</comment>
<feature type="binding site" evidence="9">
    <location>
        <position position="99"/>
    </location>
    <ligand>
        <name>Mg(2+)</name>
        <dbReference type="ChEBI" id="CHEBI:18420"/>
    </ligand>
</feature>
<evidence type="ECO:0000256" key="9">
    <source>
        <dbReference type="HAMAP-Rule" id="MF_00097"/>
    </source>
</evidence>
<comment type="pathway">
    <text evidence="1 9 11">Cofactor biosynthesis; thiamine diphosphate biosynthesis; thiamine phosphate from 4-amino-2-methyl-5-diphosphomethylpyrimidine and 4-methyl-5-(2-phosphoethyl)-thiazole: step 1/1.</text>
</comment>
<sequence length="242" mass="26020">MAKRNKKRRGKKSAHKTTAHKHIDPRLPCQIYLITPPHIDDVDGFAHILEGALKGLPPTAPIAALQIRLKDTPKKRIIETAKTLMPIVHKHGALVIINDDPDIALECGADGVHVGQTDMNIKDVKELLPGDAIIGVTCHNSKDLAFEASMAGADYVAFGAFFDSPTKPEATQGRPLADVEMLTWWNETMEIPCVAIGGMTPENAGEIIQAGADFIALSSGIWDHPRGPAYALAQLSALCALS</sequence>
<dbReference type="CDD" id="cd00564">
    <property type="entry name" value="TMP_TenI"/>
    <property type="match status" value="1"/>
</dbReference>
<dbReference type="AlphaFoldDB" id="A0A7C3FYR9"/>
<evidence type="ECO:0000256" key="1">
    <source>
        <dbReference type="ARBA" id="ARBA00005165"/>
    </source>
</evidence>
<feature type="binding site" evidence="9">
    <location>
        <position position="137"/>
    </location>
    <ligand>
        <name>4-amino-2-methyl-5-(diphosphooxymethyl)pyrimidine</name>
        <dbReference type="ChEBI" id="CHEBI:57841"/>
    </ligand>
</feature>
<dbReference type="SUPFAM" id="SSF51391">
    <property type="entry name" value="Thiamin phosphate synthase"/>
    <property type="match status" value="1"/>
</dbReference>
<evidence type="ECO:0000313" key="14">
    <source>
        <dbReference type="EMBL" id="HFB55469.1"/>
    </source>
</evidence>
<dbReference type="UniPathway" id="UPA00060">
    <property type="reaction ID" value="UER00141"/>
</dbReference>
<feature type="binding site" evidence="9">
    <location>
        <begin position="164"/>
        <end position="166"/>
    </location>
    <ligand>
        <name>2-[(2R,5Z)-2-carboxy-4-methylthiazol-5(2H)-ylidene]ethyl phosphate</name>
        <dbReference type="ChEBI" id="CHEBI:62899"/>
    </ligand>
</feature>
<comment type="catalytic activity">
    <reaction evidence="6 9 10">
        <text>4-methyl-5-(2-phosphooxyethyl)-thiazole + 4-amino-2-methyl-5-(diphosphooxymethyl)pyrimidine + H(+) = thiamine phosphate + diphosphate</text>
        <dbReference type="Rhea" id="RHEA:22328"/>
        <dbReference type="ChEBI" id="CHEBI:15378"/>
        <dbReference type="ChEBI" id="CHEBI:33019"/>
        <dbReference type="ChEBI" id="CHEBI:37575"/>
        <dbReference type="ChEBI" id="CHEBI:57841"/>
        <dbReference type="ChEBI" id="CHEBI:58296"/>
        <dbReference type="EC" id="2.5.1.3"/>
    </reaction>
</comment>
<dbReference type="EC" id="2.5.1.3" evidence="9"/>
<organism evidence="14">
    <name type="scientific">Hellea balneolensis</name>
    <dbReference type="NCBI Taxonomy" id="287478"/>
    <lineage>
        <taxon>Bacteria</taxon>
        <taxon>Pseudomonadati</taxon>
        <taxon>Pseudomonadota</taxon>
        <taxon>Alphaproteobacteria</taxon>
        <taxon>Maricaulales</taxon>
        <taxon>Robiginitomaculaceae</taxon>
        <taxon>Hellea</taxon>
    </lineage>
</organism>
<evidence type="ECO:0000259" key="13">
    <source>
        <dbReference type="Pfam" id="PF02581"/>
    </source>
</evidence>
<dbReference type="GO" id="GO:0000287">
    <property type="term" value="F:magnesium ion binding"/>
    <property type="evidence" value="ECO:0007669"/>
    <property type="project" value="UniProtKB-UniRule"/>
</dbReference>
<comment type="similarity">
    <text evidence="9 10">Belongs to the thiamine-phosphate synthase family.</text>
</comment>
<evidence type="ECO:0000256" key="7">
    <source>
        <dbReference type="ARBA" id="ARBA00047851"/>
    </source>
</evidence>
<accession>A0A7C3FYR9</accession>
<evidence type="ECO:0000256" key="6">
    <source>
        <dbReference type="ARBA" id="ARBA00047334"/>
    </source>
</evidence>
<evidence type="ECO:0000256" key="11">
    <source>
        <dbReference type="RuleBase" id="RU004253"/>
    </source>
</evidence>